<dbReference type="NCBIfam" id="TIGR01070">
    <property type="entry name" value="mutS1"/>
    <property type="match status" value="1"/>
</dbReference>
<dbReference type="Pfam" id="PF00488">
    <property type="entry name" value="MutS_V"/>
    <property type="match status" value="1"/>
</dbReference>
<evidence type="ECO:0000256" key="3">
    <source>
        <dbReference type="ARBA" id="ARBA00022741"/>
    </source>
</evidence>
<evidence type="ECO:0000256" key="10">
    <source>
        <dbReference type="RuleBase" id="RU003756"/>
    </source>
</evidence>
<dbReference type="Gene3D" id="1.10.1420.10">
    <property type="match status" value="2"/>
</dbReference>
<dbReference type="CDD" id="cd03284">
    <property type="entry name" value="ABC_MutS1"/>
    <property type="match status" value="1"/>
</dbReference>
<dbReference type="InterPro" id="IPR045076">
    <property type="entry name" value="MutS"/>
</dbReference>
<dbReference type="GO" id="GO:0140664">
    <property type="term" value="F:ATP-dependent DNA damage sensor activity"/>
    <property type="evidence" value="ECO:0007669"/>
    <property type="project" value="InterPro"/>
</dbReference>
<evidence type="ECO:0000256" key="8">
    <source>
        <dbReference type="ARBA" id="ARBA00024647"/>
    </source>
</evidence>
<dbReference type="InterPro" id="IPR007696">
    <property type="entry name" value="DNA_mismatch_repair_MutS_core"/>
</dbReference>
<proteinExistence type="inferred from homology"/>
<name>A0A0X8FLU7_9LACT</name>
<comment type="function">
    <text evidence="8 9">This protein is involved in the repair of mismatches in DNA. It is possible that it carries out the mismatch recognition step. This protein has a weak ATPase activity.</text>
</comment>
<dbReference type="InterPro" id="IPR000432">
    <property type="entry name" value="DNA_mismatch_repair_MutS_C"/>
</dbReference>
<dbReference type="Gene3D" id="3.40.50.300">
    <property type="entry name" value="P-loop containing nucleotide triphosphate hydrolases"/>
    <property type="match status" value="1"/>
</dbReference>
<dbReference type="PIRSF" id="PIRSF037677">
    <property type="entry name" value="DNA_mis_repair_Msh6"/>
    <property type="match status" value="1"/>
</dbReference>
<keyword evidence="3 9" id="KW-0547">Nucleotide-binding</keyword>
<dbReference type="AlphaFoldDB" id="A0A0X8FLU7"/>
<dbReference type="InterPro" id="IPR016151">
    <property type="entry name" value="DNA_mismatch_repair_MutS_N"/>
</dbReference>
<keyword evidence="6 9" id="KW-0238">DNA-binding</keyword>
<dbReference type="FunFam" id="1.10.1420.10:FF:000007">
    <property type="entry name" value="DNA mismatch repair protein MutS"/>
    <property type="match status" value="1"/>
</dbReference>
<dbReference type="FunFam" id="3.40.1170.10:FF:000001">
    <property type="entry name" value="DNA mismatch repair protein MutS"/>
    <property type="match status" value="1"/>
</dbReference>
<dbReference type="InterPro" id="IPR027417">
    <property type="entry name" value="P-loop_NTPase"/>
</dbReference>
<dbReference type="GO" id="GO:0006298">
    <property type="term" value="P:mismatch repair"/>
    <property type="evidence" value="ECO:0007669"/>
    <property type="project" value="UniProtKB-UniRule"/>
</dbReference>
<keyword evidence="5 9" id="KW-0067">ATP-binding</keyword>
<accession>A0A0X8FLU7</accession>
<dbReference type="RefSeq" id="WP_067979939.1">
    <property type="nucleotide sequence ID" value="NZ_CP014163.1"/>
</dbReference>
<evidence type="ECO:0000313" key="12">
    <source>
        <dbReference type="Proteomes" id="UP000062260"/>
    </source>
</evidence>
<organism evidence="11 12">
    <name type="scientific">Aerococcus urinaehominis</name>
    <dbReference type="NCBI Taxonomy" id="128944"/>
    <lineage>
        <taxon>Bacteria</taxon>
        <taxon>Bacillati</taxon>
        <taxon>Bacillota</taxon>
        <taxon>Bacilli</taxon>
        <taxon>Lactobacillales</taxon>
        <taxon>Aerococcaceae</taxon>
        <taxon>Aerococcus</taxon>
    </lineage>
</organism>
<reference evidence="11 12" key="1">
    <citation type="journal article" date="2016" name="Genome Announc.">
        <title>Complete Genome Sequences of Aerococcus christensenii CCUG 28831T, Aerococcus sanguinicola CCUG 43001T, Aerococcus urinae CCUG 36881T, Aerococcus urinaeequi CCUG 28094T, Aerococcus urinaehominis CCUG 42038 BT, and Aerococcus viridans CCUG 4311T.</title>
        <authorList>
            <person name="Carkaci D."/>
            <person name="Dargis R."/>
            <person name="Nielsen X.C."/>
            <person name="Skovgaard O."/>
            <person name="Fuursted K."/>
            <person name="Christensen J.J."/>
        </authorList>
    </citation>
    <scope>NUCLEOTIDE SEQUENCE [LARGE SCALE GENOMIC DNA]</scope>
    <source>
        <strain evidence="11 12">CCUG42038B</strain>
    </source>
</reference>
<keyword evidence="4 9" id="KW-0227">DNA damage</keyword>
<dbReference type="InterPro" id="IPR007695">
    <property type="entry name" value="DNA_mismatch_repair_MutS-lik_N"/>
</dbReference>
<dbReference type="PROSITE" id="PS00486">
    <property type="entry name" value="DNA_MISMATCH_REPAIR_2"/>
    <property type="match status" value="1"/>
</dbReference>
<dbReference type="GO" id="GO:0030983">
    <property type="term" value="F:mismatched DNA binding"/>
    <property type="evidence" value="ECO:0007669"/>
    <property type="project" value="InterPro"/>
</dbReference>
<dbReference type="SUPFAM" id="SSF52540">
    <property type="entry name" value="P-loop containing nucleoside triphosphate hydrolases"/>
    <property type="match status" value="1"/>
</dbReference>
<dbReference type="STRING" id="128944.AWM75_06710"/>
<evidence type="ECO:0000313" key="11">
    <source>
        <dbReference type="EMBL" id="AMB99691.1"/>
    </source>
</evidence>
<gene>
    <name evidence="9" type="primary">mutS</name>
    <name evidence="11" type="ORF">AWM75_06710</name>
</gene>
<dbReference type="SUPFAM" id="SSF53150">
    <property type="entry name" value="DNA repair protein MutS, domain II"/>
    <property type="match status" value="1"/>
</dbReference>
<protein>
    <recommendedName>
        <fullName evidence="2 9">DNA mismatch repair protein MutS</fullName>
    </recommendedName>
</protein>
<dbReference type="PANTHER" id="PTHR11361:SF34">
    <property type="entry name" value="DNA MISMATCH REPAIR PROTEIN MSH1, MITOCHONDRIAL"/>
    <property type="match status" value="1"/>
</dbReference>
<dbReference type="OrthoDB" id="9802448at2"/>
<dbReference type="GO" id="GO:0003684">
    <property type="term" value="F:damaged DNA binding"/>
    <property type="evidence" value="ECO:0007669"/>
    <property type="project" value="UniProtKB-UniRule"/>
</dbReference>
<evidence type="ECO:0000256" key="6">
    <source>
        <dbReference type="ARBA" id="ARBA00023125"/>
    </source>
</evidence>
<dbReference type="InterPro" id="IPR007861">
    <property type="entry name" value="DNA_mismatch_repair_MutS_clamp"/>
</dbReference>
<dbReference type="KEGG" id="auh:AWM75_06710"/>
<dbReference type="Gene3D" id="3.30.420.110">
    <property type="entry name" value="MutS, connector domain"/>
    <property type="match status" value="1"/>
</dbReference>
<evidence type="ECO:0000256" key="9">
    <source>
        <dbReference type="HAMAP-Rule" id="MF_00096"/>
    </source>
</evidence>
<dbReference type="SUPFAM" id="SSF48334">
    <property type="entry name" value="DNA repair protein MutS, domain III"/>
    <property type="match status" value="1"/>
</dbReference>
<feature type="binding site" evidence="9">
    <location>
        <begin position="613"/>
        <end position="620"/>
    </location>
    <ligand>
        <name>ATP</name>
        <dbReference type="ChEBI" id="CHEBI:30616"/>
    </ligand>
</feature>
<dbReference type="Pfam" id="PF05192">
    <property type="entry name" value="MutS_III"/>
    <property type="match status" value="1"/>
</dbReference>
<dbReference type="GO" id="GO:0005829">
    <property type="term" value="C:cytosol"/>
    <property type="evidence" value="ECO:0007669"/>
    <property type="project" value="TreeGrafter"/>
</dbReference>
<dbReference type="InterPro" id="IPR036678">
    <property type="entry name" value="MutS_con_dom_sf"/>
</dbReference>
<keyword evidence="7 9" id="KW-0234">DNA repair</keyword>
<dbReference type="InterPro" id="IPR036187">
    <property type="entry name" value="DNA_mismatch_repair_MutS_sf"/>
</dbReference>
<evidence type="ECO:0000256" key="4">
    <source>
        <dbReference type="ARBA" id="ARBA00022763"/>
    </source>
</evidence>
<dbReference type="SMART" id="SM00534">
    <property type="entry name" value="MUTSac"/>
    <property type="match status" value="1"/>
</dbReference>
<dbReference type="HAMAP" id="MF_00096">
    <property type="entry name" value="MutS"/>
    <property type="match status" value="1"/>
</dbReference>
<dbReference type="SMART" id="SM00533">
    <property type="entry name" value="MUTSd"/>
    <property type="match status" value="1"/>
</dbReference>
<dbReference type="NCBIfam" id="NF003810">
    <property type="entry name" value="PRK05399.1"/>
    <property type="match status" value="1"/>
</dbReference>
<dbReference type="InterPro" id="IPR007860">
    <property type="entry name" value="DNA_mmatch_repair_MutS_con_dom"/>
</dbReference>
<keyword evidence="12" id="KW-1185">Reference proteome</keyword>
<dbReference type="Pfam" id="PF05190">
    <property type="entry name" value="MutS_IV"/>
    <property type="match status" value="1"/>
</dbReference>
<dbReference type="Pfam" id="PF05188">
    <property type="entry name" value="MutS_II"/>
    <property type="match status" value="1"/>
</dbReference>
<dbReference type="Proteomes" id="UP000062260">
    <property type="component" value="Chromosome"/>
</dbReference>
<evidence type="ECO:0000256" key="2">
    <source>
        <dbReference type="ARBA" id="ARBA00021982"/>
    </source>
</evidence>
<dbReference type="Pfam" id="PF01624">
    <property type="entry name" value="MutS_I"/>
    <property type="match status" value="1"/>
</dbReference>
<dbReference type="SUPFAM" id="SSF55271">
    <property type="entry name" value="DNA repair protein MutS, domain I"/>
    <property type="match status" value="1"/>
</dbReference>
<comment type="similarity">
    <text evidence="1 9 10">Belongs to the DNA mismatch repair MutS family.</text>
</comment>
<dbReference type="FunFam" id="3.40.50.300:FF:000870">
    <property type="entry name" value="MutS protein homolog 4"/>
    <property type="match status" value="1"/>
</dbReference>
<dbReference type="InterPro" id="IPR005748">
    <property type="entry name" value="DNA_mismatch_repair_MutS"/>
</dbReference>
<evidence type="ECO:0000256" key="1">
    <source>
        <dbReference type="ARBA" id="ARBA00006271"/>
    </source>
</evidence>
<evidence type="ECO:0000256" key="7">
    <source>
        <dbReference type="ARBA" id="ARBA00023204"/>
    </source>
</evidence>
<evidence type="ECO:0000256" key="5">
    <source>
        <dbReference type="ARBA" id="ARBA00022840"/>
    </source>
</evidence>
<dbReference type="Gene3D" id="3.40.1170.10">
    <property type="entry name" value="DNA repair protein MutS, domain I"/>
    <property type="match status" value="1"/>
</dbReference>
<dbReference type="GO" id="GO:0005524">
    <property type="term" value="F:ATP binding"/>
    <property type="evidence" value="ECO:0007669"/>
    <property type="project" value="UniProtKB-UniRule"/>
</dbReference>
<dbReference type="InterPro" id="IPR017261">
    <property type="entry name" value="DNA_mismatch_repair_MutS/MSH"/>
</dbReference>
<reference evidence="12" key="2">
    <citation type="submission" date="2016-01" db="EMBL/GenBank/DDBJ databases">
        <title>Six Aerococcus type strain genome sequencing and assembly using PacBio and Illumina Hiseq.</title>
        <authorList>
            <person name="Carkaci D."/>
            <person name="Dargis R."/>
            <person name="Nielsen X.C."/>
            <person name="Skovgaard O."/>
            <person name="Fuursted K."/>
            <person name="Christensen J.J."/>
        </authorList>
    </citation>
    <scope>NUCLEOTIDE SEQUENCE [LARGE SCALE GENOMIC DNA]</scope>
    <source>
        <strain evidence="12">CCUG42038B</strain>
    </source>
</reference>
<dbReference type="EMBL" id="CP014163">
    <property type="protein sequence ID" value="AMB99691.1"/>
    <property type="molecule type" value="Genomic_DNA"/>
</dbReference>
<sequence length="888" mass="100181">MAKKDKQTPMMAQYLEMKSHYQDAFLFYRLGDFYELFYEDAEQAAQILEITLTSRNKNADNPIPMCGVPYHSADDYIESLINKGYKVAIAEQMEDPKLAKGMVERQVVRVLTPGTYLDKRQGHSDNNFLVALINQNQAYHLAHGDVGTGELRVTSLKHLDSVITELNQLAAKELVLGQEWPADQLNALTGQNDITISYHQMTDESAEFAHILSEISQPVQRHVVSLLLDYVQETQFQSLDYWQIAQAYEVDHYLMMDHFAKQNLELTSSIRKQSRQGSLLAFLDQTKTAMGGRKLKQWLERPLINQEQIERRHDQVADLIDFFFQRRTIQDQLKNVYDLERLVAKIGFGNVNPRELLQLKRSLLAIPDLLAGLQDIEASSHKDMNWQDLLAKIDDLPEIVDLIGKSVDEDSQAVLKDGGVIKDGFNSDLDRYRQAMRHGKTWIAELQASEREATGIKSLKIGFNKVFGYYIEVTKANLQHLDPDRYERKQTLTNAERFITPELKKVEQEILEAQDRSLILEHQLFIEVRDQVKTYSSQLQQLAAAVAELDVLQSFAEVSENYQFCRPKLQTGSHQLKIVQGRHPVVEQVIGHDQFVANDLEMGPELQTALITGPNMSGKSTFMRQVGLIVIMAQMGCFVPCQEAELPIFDKIFTRIGAADDLLAGQSTFMVEMMEANQALQKATDNSLLLFDEIGRGTSTYDGIALAQAILEYLNQHLRAKVLFSTHFHELTKLAEKIKGLENIHVGAVEEDGEVIFLHKIYPGAADQSYGIHVAKLAGMPQELLQNAQGILAQLEADNQAGPGFDCQVDASSVAPIVSQDQADLGGTEVDSVQQLSLFTADSDQDLAYQEILEKIRQVSLYQMTPLEAQLFINDLQNDLKGVDHGHS</sequence>
<dbReference type="PANTHER" id="PTHR11361">
    <property type="entry name" value="DNA MISMATCH REPAIR PROTEIN MUTS FAMILY MEMBER"/>
    <property type="match status" value="1"/>
</dbReference>